<accession>G3BFN7</accession>
<gene>
    <name evidence="2" type="ORF">CANTEDRAFT_136564</name>
</gene>
<dbReference type="Proteomes" id="UP000000707">
    <property type="component" value="Unassembled WGS sequence"/>
</dbReference>
<evidence type="ECO:0000256" key="1">
    <source>
        <dbReference type="SAM" id="MobiDB-lite"/>
    </source>
</evidence>
<dbReference type="HOGENOM" id="CLU_909110_0_0_1"/>
<sequence length="306" mass="34254">MEDRSSDSISTSTSSLSSRKTSNFFPPPHSRQNSSPVLSSFLSAPITPLLTSSSHSTPVFNDLDFHPPDTNTSIWNTSFTRAYNKSIPDFIGEVHESPSYSYEFARGTSGSFDDRFANFTTGTGLIPVSTPLLMAEPIQTPTKPVPPTTDLARFSIGDRSVRSKSDPTDHPGAEVSTHPPTCHRSRSSSPHFTSNPQPNSSNSHPNSHPHVTVNLHPARRLRQPRLSIQKFHETFSSTFYKRNKNGYMFIRETNDDLIKIDDSTLNLTVRLGNVSREVSINTNTMKDFELVNDFKFIKRKSVSRRH</sequence>
<feature type="compositionally biased region" description="Low complexity" evidence="1">
    <location>
        <begin position="194"/>
        <end position="210"/>
    </location>
</feature>
<dbReference type="AlphaFoldDB" id="G3BFN7"/>
<organism evidence="3">
    <name type="scientific">Candida tenuis (strain ATCC 10573 / BCRC 21748 / CBS 615 / JCM 9827 / NBRC 10315 / NRRL Y-1498 / VKM Y-70)</name>
    <name type="common">Yeast</name>
    <name type="synonym">Yamadazyma tenuis</name>
    <dbReference type="NCBI Taxonomy" id="590646"/>
    <lineage>
        <taxon>Eukaryota</taxon>
        <taxon>Fungi</taxon>
        <taxon>Dikarya</taxon>
        <taxon>Ascomycota</taxon>
        <taxon>Saccharomycotina</taxon>
        <taxon>Pichiomycetes</taxon>
        <taxon>Debaryomycetaceae</taxon>
        <taxon>Yamadazyma</taxon>
    </lineage>
</organism>
<dbReference type="OrthoDB" id="4096888at2759"/>
<dbReference type="GeneID" id="18249983"/>
<dbReference type="EMBL" id="GL996528">
    <property type="protein sequence ID" value="EGV60062.1"/>
    <property type="molecule type" value="Genomic_DNA"/>
</dbReference>
<protein>
    <submittedName>
        <fullName evidence="2">Uncharacterized protein</fullName>
    </submittedName>
</protein>
<keyword evidence="3" id="KW-1185">Reference proteome</keyword>
<dbReference type="KEGG" id="cten:18249983"/>
<evidence type="ECO:0000313" key="3">
    <source>
        <dbReference type="Proteomes" id="UP000000707"/>
    </source>
</evidence>
<proteinExistence type="predicted"/>
<feature type="region of interest" description="Disordered" evidence="1">
    <location>
        <begin position="1"/>
        <end position="36"/>
    </location>
</feature>
<feature type="region of interest" description="Disordered" evidence="1">
    <location>
        <begin position="157"/>
        <end position="212"/>
    </location>
</feature>
<feature type="compositionally biased region" description="Basic and acidic residues" evidence="1">
    <location>
        <begin position="159"/>
        <end position="172"/>
    </location>
</feature>
<reference evidence="2 3" key="1">
    <citation type="journal article" date="2011" name="Proc. Natl. Acad. Sci. U.S.A.">
        <title>Comparative genomics of xylose-fermenting fungi for enhanced biofuel production.</title>
        <authorList>
            <person name="Wohlbach D.J."/>
            <person name="Kuo A."/>
            <person name="Sato T.K."/>
            <person name="Potts K.M."/>
            <person name="Salamov A.A."/>
            <person name="LaButti K.M."/>
            <person name="Sun H."/>
            <person name="Clum A."/>
            <person name="Pangilinan J.L."/>
            <person name="Lindquist E.A."/>
            <person name="Lucas S."/>
            <person name="Lapidus A."/>
            <person name="Jin M."/>
            <person name="Gunawan C."/>
            <person name="Balan V."/>
            <person name="Dale B.E."/>
            <person name="Jeffries T.W."/>
            <person name="Zinkel R."/>
            <person name="Barry K.W."/>
            <person name="Grigoriev I.V."/>
            <person name="Gasch A.P."/>
        </authorList>
    </citation>
    <scope>NUCLEOTIDE SEQUENCE [LARGE SCALE GENOMIC DNA]</scope>
    <source>
        <strain evidence="3">ATCC 10573 / BCRC 21748 / CBS 615 / JCM 9827 / NBRC 10315 / NRRL Y-1498 / VKM Y-70</strain>
    </source>
</reference>
<evidence type="ECO:0000313" key="2">
    <source>
        <dbReference type="EMBL" id="EGV60062.1"/>
    </source>
</evidence>
<feature type="compositionally biased region" description="Low complexity" evidence="1">
    <location>
        <begin position="7"/>
        <end position="22"/>
    </location>
</feature>
<name>G3BFN7_CANTC</name>